<evidence type="ECO:0000256" key="1">
    <source>
        <dbReference type="SAM" id="MobiDB-lite"/>
    </source>
</evidence>
<organism evidence="2 3">
    <name type="scientific">Devosia neptuniae</name>
    <dbReference type="NCBI Taxonomy" id="191302"/>
    <lineage>
        <taxon>Bacteria</taxon>
        <taxon>Pseudomonadati</taxon>
        <taxon>Pseudomonadota</taxon>
        <taxon>Alphaproteobacteria</taxon>
        <taxon>Hyphomicrobiales</taxon>
        <taxon>Devosiaceae</taxon>
        <taxon>Devosia</taxon>
    </lineage>
</organism>
<name>A0ABY6CIE5_9HYPH</name>
<dbReference type="RefSeq" id="WP_262171807.1">
    <property type="nucleotide sequence ID" value="NZ_CP104965.1"/>
</dbReference>
<reference evidence="2 3" key="1">
    <citation type="submission" date="2022-09" db="EMBL/GenBank/DDBJ databases">
        <title>Interaction between co-microsymbionts with complementary sets of symbiotic genes in legume-rhizobium systems.</title>
        <authorList>
            <person name="Safronova V."/>
            <person name="Sazanova A."/>
            <person name="Afonin A."/>
            <person name="Chirak E."/>
        </authorList>
    </citation>
    <scope>NUCLEOTIDE SEQUENCE [LARGE SCALE GENOMIC DNA]</scope>
    <source>
        <strain evidence="2 3">A18/4-1</strain>
    </source>
</reference>
<proteinExistence type="predicted"/>
<feature type="compositionally biased region" description="Basic and acidic residues" evidence="1">
    <location>
        <begin position="84"/>
        <end position="98"/>
    </location>
</feature>
<dbReference type="InterPro" id="IPR021327">
    <property type="entry name" value="DUF2934"/>
</dbReference>
<evidence type="ECO:0000313" key="2">
    <source>
        <dbReference type="EMBL" id="UXN72007.1"/>
    </source>
</evidence>
<dbReference type="EMBL" id="CP104965">
    <property type="protein sequence ID" value="UXN72007.1"/>
    <property type="molecule type" value="Genomic_DNA"/>
</dbReference>
<gene>
    <name evidence="2" type="ORF">N8A98_12850</name>
</gene>
<feature type="region of interest" description="Disordered" evidence="1">
    <location>
        <begin position="58"/>
        <end position="98"/>
    </location>
</feature>
<accession>A0ABY6CIE5</accession>
<evidence type="ECO:0000313" key="3">
    <source>
        <dbReference type="Proteomes" id="UP001061862"/>
    </source>
</evidence>
<keyword evidence="3" id="KW-1185">Reference proteome</keyword>
<dbReference type="Proteomes" id="UP001061862">
    <property type="component" value="Chromosome"/>
</dbReference>
<sequence>MADDNDPWVDRDFEAAVRDTAYFLWENDGRPFGREKEYWFAALEKCLRQRDADALLRQGLDGGERPADDNIDDLGRPVNNPRGKRLEQPVDNDDAVRK</sequence>
<protein>
    <submittedName>
        <fullName evidence="2">DUF2934 domain-containing protein</fullName>
    </submittedName>
</protein>
<dbReference type="Pfam" id="PF11154">
    <property type="entry name" value="DUF2934"/>
    <property type="match status" value="1"/>
</dbReference>